<comment type="caution">
    <text evidence="1">The sequence shown here is derived from an EMBL/GenBank/DDBJ whole genome shotgun (WGS) entry which is preliminary data.</text>
</comment>
<name>A0AAN9GGC6_9CAEN</name>
<dbReference type="EMBL" id="JBAMIC010000004">
    <property type="protein sequence ID" value="KAK7107387.1"/>
    <property type="molecule type" value="Genomic_DNA"/>
</dbReference>
<dbReference type="Proteomes" id="UP001374579">
    <property type="component" value="Unassembled WGS sequence"/>
</dbReference>
<evidence type="ECO:0000313" key="2">
    <source>
        <dbReference type="Proteomes" id="UP001374579"/>
    </source>
</evidence>
<dbReference type="AlphaFoldDB" id="A0AAN9GGC6"/>
<gene>
    <name evidence="1" type="ORF">V1264_015325</name>
</gene>
<evidence type="ECO:0000313" key="1">
    <source>
        <dbReference type="EMBL" id="KAK7107387.1"/>
    </source>
</evidence>
<sequence length="148" mass="16836">MKKNHTKTHTPLHICTTSTSEGLQTRRFTFLLSEGTCLADTRSMERSFQRNADFWKPCEPSTKTLWSYRQDKLRNFASVQICLAEHSLKTVLTVRITNICSASRDPLFSGLVTRGNPSMNFYNIFPASSVYRSQVRTVLGALIKTKDP</sequence>
<accession>A0AAN9GGC6</accession>
<proteinExistence type="predicted"/>
<protein>
    <submittedName>
        <fullName evidence="1">Uncharacterized protein</fullName>
    </submittedName>
</protein>
<reference evidence="1 2" key="1">
    <citation type="submission" date="2024-02" db="EMBL/GenBank/DDBJ databases">
        <title>Chromosome-scale genome assembly of the rough periwinkle Littorina saxatilis.</title>
        <authorList>
            <person name="De Jode A."/>
            <person name="Faria R."/>
            <person name="Formenti G."/>
            <person name="Sims Y."/>
            <person name="Smith T.P."/>
            <person name="Tracey A."/>
            <person name="Wood J.M.D."/>
            <person name="Zagrodzka Z.B."/>
            <person name="Johannesson K."/>
            <person name="Butlin R.K."/>
            <person name="Leder E.H."/>
        </authorList>
    </citation>
    <scope>NUCLEOTIDE SEQUENCE [LARGE SCALE GENOMIC DNA]</scope>
    <source>
        <strain evidence="1">Snail1</strain>
        <tissue evidence="1">Muscle</tissue>
    </source>
</reference>
<keyword evidence="2" id="KW-1185">Reference proteome</keyword>
<organism evidence="1 2">
    <name type="scientific">Littorina saxatilis</name>
    <dbReference type="NCBI Taxonomy" id="31220"/>
    <lineage>
        <taxon>Eukaryota</taxon>
        <taxon>Metazoa</taxon>
        <taxon>Spiralia</taxon>
        <taxon>Lophotrochozoa</taxon>
        <taxon>Mollusca</taxon>
        <taxon>Gastropoda</taxon>
        <taxon>Caenogastropoda</taxon>
        <taxon>Littorinimorpha</taxon>
        <taxon>Littorinoidea</taxon>
        <taxon>Littorinidae</taxon>
        <taxon>Littorina</taxon>
    </lineage>
</organism>